<sequence>MNTKLILMMLMITSVILVFEAETVIGTGTPCKNPKQCAGPCKAKGCKHGKCMNGKCRCMLCSK</sequence>
<protein>
    <submittedName>
        <fullName evidence="6">AKTx</fullName>
    </submittedName>
</protein>
<evidence type="ECO:0000313" key="6">
    <source>
        <dbReference type="EMBL" id="JAV48345.1"/>
    </source>
</evidence>
<evidence type="ECO:0000256" key="4">
    <source>
        <dbReference type="ARBA" id="ARBA00023157"/>
    </source>
</evidence>
<keyword evidence="5" id="KW-0732">Signal</keyword>
<evidence type="ECO:0000256" key="3">
    <source>
        <dbReference type="ARBA" id="ARBA00022656"/>
    </source>
</evidence>
<accession>A0A1W7RB16</accession>
<dbReference type="PRINTS" id="PR00286">
    <property type="entry name" value="CHARYBDTOXIN"/>
</dbReference>
<keyword evidence="2" id="KW-0964">Secreted</keyword>
<organism evidence="6">
    <name type="scientific">Hadrurus spadix</name>
    <dbReference type="NCBI Taxonomy" id="141984"/>
    <lineage>
        <taxon>Eukaryota</taxon>
        <taxon>Metazoa</taxon>
        <taxon>Ecdysozoa</taxon>
        <taxon>Arthropoda</taxon>
        <taxon>Chelicerata</taxon>
        <taxon>Arachnida</taxon>
        <taxon>Scorpiones</taxon>
        <taxon>Iurida</taxon>
        <taxon>Iuroidea</taxon>
        <taxon>Hadrurus</taxon>
    </lineage>
</organism>
<dbReference type="GO" id="GO:0008200">
    <property type="term" value="F:ion channel inhibitor activity"/>
    <property type="evidence" value="ECO:0007669"/>
    <property type="project" value="InterPro"/>
</dbReference>
<dbReference type="Gene3D" id="3.30.30.10">
    <property type="entry name" value="Knottin, scorpion toxin-like"/>
    <property type="match status" value="1"/>
</dbReference>
<dbReference type="EMBL" id="GFAH01000044">
    <property type="protein sequence ID" value="JAV48345.1"/>
    <property type="molecule type" value="Transcribed_RNA"/>
</dbReference>
<dbReference type="SUPFAM" id="SSF57095">
    <property type="entry name" value="Scorpion toxin-like"/>
    <property type="match status" value="1"/>
</dbReference>
<proteinExistence type="predicted"/>
<dbReference type="Pfam" id="PF00451">
    <property type="entry name" value="Toxin_2"/>
    <property type="match status" value="1"/>
</dbReference>
<dbReference type="AlphaFoldDB" id="A0A1W7RB16"/>
<feature type="signal peptide" evidence="5">
    <location>
        <begin position="1"/>
        <end position="21"/>
    </location>
</feature>
<keyword evidence="4" id="KW-1015">Disulfide bond</keyword>
<dbReference type="InterPro" id="IPR036574">
    <property type="entry name" value="Scorpion_toxin-like_sf"/>
</dbReference>
<name>A0A1W7RB16_9SCOR</name>
<comment type="subcellular location">
    <subcellularLocation>
        <location evidence="1">Secreted</location>
    </subcellularLocation>
</comment>
<feature type="chain" id="PRO_5012777685" evidence="5">
    <location>
        <begin position="22"/>
        <end position="63"/>
    </location>
</feature>
<reference evidence="6" key="1">
    <citation type="submission" date="2016-11" db="EMBL/GenBank/DDBJ databases">
        <title>Venom-gland transcriptomics and venom proteomics of the black-back scorpion (Hadrurus spadix) reveal detectability challenges and an unexplored realm of animal toxin diversity.</title>
        <authorList>
            <person name="Rokyta D.R."/>
            <person name="Ward M.J."/>
        </authorList>
    </citation>
    <scope>NUCLEOTIDE SEQUENCE</scope>
    <source>
        <tissue evidence="6">Venom gland</tissue>
    </source>
</reference>
<dbReference type="InterPro" id="IPR001947">
    <property type="entry name" value="Scorpion_toxinS_K_inh"/>
</dbReference>
<dbReference type="PROSITE" id="PS01138">
    <property type="entry name" value="SCORP_SHORT_TOXIN"/>
    <property type="match status" value="1"/>
</dbReference>
<evidence type="ECO:0000256" key="2">
    <source>
        <dbReference type="ARBA" id="ARBA00022525"/>
    </source>
</evidence>
<dbReference type="GO" id="GO:0005576">
    <property type="term" value="C:extracellular region"/>
    <property type="evidence" value="ECO:0007669"/>
    <property type="project" value="UniProtKB-SubCell"/>
</dbReference>
<keyword evidence="3" id="KW-0800">Toxin</keyword>
<evidence type="ECO:0000256" key="1">
    <source>
        <dbReference type="ARBA" id="ARBA00004613"/>
    </source>
</evidence>
<evidence type="ECO:0000256" key="5">
    <source>
        <dbReference type="SAM" id="SignalP"/>
    </source>
</evidence>
<dbReference type="GO" id="GO:0090729">
    <property type="term" value="F:toxin activity"/>
    <property type="evidence" value="ECO:0007669"/>
    <property type="project" value="UniProtKB-KW"/>
</dbReference>